<organism evidence="2 3">
    <name type="scientific">Ureibacillus galli</name>
    <dbReference type="NCBI Taxonomy" id="2762222"/>
    <lineage>
        <taxon>Bacteria</taxon>
        <taxon>Bacillati</taxon>
        <taxon>Bacillota</taxon>
        <taxon>Bacilli</taxon>
        <taxon>Bacillales</taxon>
        <taxon>Caryophanaceae</taxon>
        <taxon>Ureibacillus</taxon>
    </lineage>
</organism>
<evidence type="ECO:0000313" key="2">
    <source>
        <dbReference type="EMBL" id="MBD8025245.1"/>
    </source>
</evidence>
<comment type="caution">
    <text evidence="2">The sequence shown here is derived from an EMBL/GenBank/DDBJ whole genome shotgun (WGS) entry which is preliminary data.</text>
</comment>
<protein>
    <submittedName>
        <fullName evidence="2">Metallophosphoesterase</fullName>
    </submittedName>
</protein>
<keyword evidence="3" id="KW-1185">Reference proteome</keyword>
<name>A0ABR8X7G2_9BACL</name>
<dbReference type="InterPro" id="IPR004843">
    <property type="entry name" value="Calcineurin-like_PHP"/>
</dbReference>
<dbReference type="InterPro" id="IPR051158">
    <property type="entry name" value="Metallophosphoesterase_sf"/>
</dbReference>
<gene>
    <name evidence="2" type="ORF">H9636_01115</name>
</gene>
<dbReference type="InterPro" id="IPR029052">
    <property type="entry name" value="Metallo-depent_PP-like"/>
</dbReference>
<proteinExistence type="predicted"/>
<feature type="domain" description="Calcineurin-like phosphoesterase" evidence="1">
    <location>
        <begin position="43"/>
        <end position="197"/>
    </location>
</feature>
<accession>A0ABR8X7G2</accession>
<evidence type="ECO:0000259" key="1">
    <source>
        <dbReference type="Pfam" id="PF00149"/>
    </source>
</evidence>
<reference evidence="2 3" key="1">
    <citation type="submission" date="2020-08" db="EMBL/GenBank/DDBJ databases">
        <title>A Genomic Blueprint of the Chicken Gut Microbiome.</title>
        <authorList>
            <person name="Gilroy R."/>
            <person name="Ravi A."/>
            <person name="Getino M."/>
            <person name="Pursley I."/>
            <person name="Horton D.L."/>
            <person name="Alikhan N.-F."/>
            <person name="Baker D."/>
            <person name="Gharbi K."/>
            <person name="Hall N."/>
            <person name="Watson M."/>
            <person name="Adriaenssens E.M."/>
            <person name="Foster-Nyarko E."/>
            <person name="Jarju S."/>
            <person name="Secka A."/>
            <person name="Antonio M."/>
            <person name="Oren A."/>
            <person name="Chaudhuri R."/>
            <person name="La Ragione R.M."/>
            <person name="Hildebrand F."/>
            <person name="Pallen M.J."/>
        </authorList>
    </citation>
    <scope>NUCLEOTIDE SEQUENCE [LARGE SCALE GENOMIC DNA]</scope>
    <source>
        <strain evidence="2 3">Re31</strain>
    </source>
</reference>
<evidence type="ECO:0000313" key="3">
    <source>
        <dbReference type="Proteomes" id="UP000640930"/>
    </source>
</evidence>
<dbReference type="PANTHER" id="PTHR31302:SF32">
    <property type="entry name" value="PHOSPHOESTERASE"/>
    <property type="match status" value="1"/>
</dbReference>
<dbReference type="EMBL" id="JACSQA010000001">
    <property type="protein sequence ID" value="MBD8025245.1"/>
    <property type="molecule type" value="Genomic_DNA"/>
</dbReference>
<dbReference type="Pfam" id="PF00149">
    <property type="entry name" value="Metallophos"/>
    <property type="match status" value="1"/>
</dbReference>
<dbReference type="PANTHER" id="PTHR31302">
    <property type="entry name" value="TRANSMEMBRANE PROTEIN WITH METALLOPHOSPHOESTERASE DOMAIN-RELATED"/>
    <property type="match status" value="1"/>
</dbReference>
<dbReference type="Proteomes" id="UP000640930">
    <property type="component" value="Unassembled WGS sequence"/>
</dbReference>
<dbReference type="SUPFAM" id="SSF56300">
    <property type="entry name" value="Metallo-dependent phosphatases"/>
    <property type="match status" value="1"/>
</dbReference>
<sequence>MLFFIFFILIVMFLLLFMYKQANENNVLRHEITLHGEQEQVSIFFISDVHLRKIDVPMIEQISKRFHAVIIGGDFADKRTPIQRIYQNIELLQKLGPLYFVWGNNDREVGEQRLRNIFKETGVHIIENDAILLENIKNKCWLSAIDDTSTENENFDLAFEKCGGEENVIFISHNPEVFREVRQNFHTKLMLGGHFHGGQIRLGSIGMLPHGSFSIRDGVFTLISNGYGTTMVPFRLGAKPQCHIIDLHFRVTIKK</sequence>
<dbReference type="Gene3D" id="3.60.21.10">
    <property type="match status" value="1"/>
</dbReference>